<accession>E9J8B9</accession>
<evidence type="ECO:0000259" key="3">
    <source>
        <dbReference type="PROSITE" id="PS51253"/>
    </source>
</evidence>
<sequence>MGKNSKNKIKTDTKSGKKKKRTKYSSDALHRAVQAVAEGILLKSVGPPTVLSEKEEAEIVNWIRYRSERGFPITKADLLDSVQTYITCLKKNTPFIDNRPGRYWYEGFQKRHPDLSTRTAQHLTLIRASTCGLMPFNPDAVEYNVLHKKKKTTASEENNQPQKRKI</sequence>
<evidence type="ECO:0000256" key="1">
    <source>
        <dbReference type="ARBA" id="ARBA00023125"/>
    </source>
</evidence>
<feature type="domain" description="HTH CENPB-type" evidence="3">
    <location>
        <begin position="43"/>
        <end position="118"/>
    </location>
</feature>
<proteinExistence type="predicted"/>
<evidence type="ECO:0000256" key="2">
    <source>
        <dbReference type="SAM" id="MobiDB-lite"/>
    </source>
</evidence>
<dbReference type="PROSITE" id="PS51253">
    <property type="entry name" value="HTH_CENPB"/>
    <property type="match status" value="1"/>
</dbReference>
<dbReference type="AlphaFoldDB" id="E9J8B9"/>
<gene>
    <name evidence="4" type="ORF">SINV_03061</name>
</gene>
<dbReference type="EMBL" id="GL768960">
    <property type="protein sequence ID" value="EFZ10934.1"/>
    <property type="molecule type" value="Genomic_DNA"/>
</dbReference>
<feature type="non-terminal residue" evidence="4">
    <location>
        <position position="166"/>
    </location>
</feature>
<dbReference type="InterPro" id="IPR006600">
    <property type="entry name" value="HTH_CenpB_DNA-bd_dom"/>
</dbReference>
<dbReference type="Pfam" id="PF03221">
    <property type="entry name" value="HTH_Tnp_Tc5"/>
    <property type="match status" value="1"/>
</dbReference>
<name>E9J8B9_SOLIN</name>
<dbReference type="HOGENOM" id="CLU_1604777_0_0_1"/>
<protein>
    <recommendedName>
        <fullName evidence="3">HTH CENPB-type domain-containing protein</fullName>
    </recommendedName>
</protein>
<evidence type="ECO:0000313" key="4">
    <source>
        <dbReference type="EMBL" id="EFZ10934.1"/>
    </source>
</evidence>
<reference evidence="4" key="1">
    <citation type="journal article" date="2011" name="Proc. Natl. Acad. Sci. U.S.A.">
        <title>The genome of the fire ant Solenopsis invicta.</title>
        <authorList>
            <person name="Wurm Y."/>
            <person name="Wang J."/>
            <person name="Riba-Grognuz O."/>
            <person name="Corona M."/>
            <person name="Nygaard S."/>
            <person name="Hunt B.G."/>
            <person name="Ingram K.K."/>
            <person name="Falquet L."/>
            <person name="Nipitwattanaphon M."/>
            <person name="Gotzek D."/>
            <person name="Dijkstra M.B."/>
            <person name="Oettler J."/>
            <person name="Comtesse F."/>
            <person name="Shih C.J."/>
            <person name="Wu W.J."/>
            <person name="Yang C.C."/>
            <person name="Thomas J."/>
            <person name="Beaudoing E."/>
            <person name="Pradervand S."/>
            <person name="Flegel V."/>
            <person name="Cook E.D."/>
            <person name="Fabbretti R."/>
            <person name="Stockinger H."/>
            <person name="Long L."/>
            <person name="Farmerie W.G."/>
            <person name="Oakey J."/>
            <person name="Boomsma J.J."/>
            <person name="Pamilo P."/>
            <person name="Yi S.V."/>
            <person name="Heinze J."/>
            <person name="Goodisman M.A."/>
            <person name="Farinelli L."/>
            <person name="Harshman K."/>
            <person name="Hulo N."/>
            <person name="Cerutti L."/>
            <person name="Xenarios I."/>
            <person name="Shoemaker D."/>
            <person name="Keller L."/>
        </authorList>
    </citation>
    <scope>NUCLEOTIDE SEQUENCE [LARGE SCALE GENOMIC DNA]</scope>
</reference>
<organism>
    <name type="scientific">Solenopsis invicta</name>
    <name type="common">Red imported fire ant</name>
    <name type="synonym">Solenopsis wagneri</name>
    <dbReference type="NCBI Taxonomy" id="13686"/>
    <lineage>
        <taxon>Eukaryota</taxon>
        <taxon>Metazoa</taxon>
        <taxon>Ecdysozoa</taxon>
        <taxon>Arthropoda</taxon>
        <taxon>Hexapoda</taxon>
        <taxon>Insecta</taxon>
        <taxon>Pterygota</taxon>
        <taxon>Neoptera</taxon>
        <taxon>Endopterygota</taxon>
        <taxon>Hymenoptera</taxon>
        <taxon>Apocrita</taxon>
        <taxon>Aculeata</taxon>
        <taxon>Formicoidea</taxon>
        <taxon>Formicidae</taxon>
        <taxon>Myrmicinae</taxon>
        <taxon>Solenopsis</taxon>
    </lineage>
</organism>
<feature type="region of interest" description="Disordered" evidence="2">
    <location>
        <begin position="1"/>
        <end position="25"/>
    </location>
</feature>
<keyword evidence="1" id="KW-0238">DNA-binding</keyword>
<dbReference type="GO" id="GO:0003677">
    <property type="term" value="F:DNA binding"/>
    <property type="evidence" value="ECO:0007669"/>
    <property type="project" value="UniProtKB-KW"/>
</dbReference>